<reference evidence="3 4" key="1">
    <citation type="journal article" date="2024" name="G3 (Bethesda)">
        <title>Genome assembly of Hibiscus sabdariffa L. provides insights into metabolisms of medicinal natural products.</title>
        <authorList>
            <person name="Kim T."/>
        </authorList>
    </citation>
    <scope>NUCLEOTIDE SEQUENCE [LARGE SCALE GENOMIC DNA]</scope>
    <source>
        <strain evidence="3">TK-2024</strain>
        <tissue evidence="3">Old leaves</tissue>
    </source>
</reference>
<feature type="domain" description="Prephenate/arogenate dehydrogenase" evidence="2">
    <location>
        <begin position="15"/>
        <end position="290"/>
    </location>
</feature>
<evidence type="ECO:0000313" key="4">
    <source>
        <dbReference type="Proteomes" id="UP001472677"/>
    </source>
</evidence>
<keyword evidence="4" id="KW-1185">Reference proteome</keyword>
<accession>A0ABR2G5T1</accession>
<evidence type="ECO:0000259" key="2">
    <source>
        <dbReference type="PROSITE" id="PS51176"/>
    </source>
</evidence>
<dbReference type="InterPro" id="IPR003099">
    <property type="entry name" value="Prephen_DH"/>
</dbReference>
<dbReference type="Pfam" id="PF26213">
    <property type="entry name" value="TYRAAT1_C"/>
    <property type="match status" value="1"/>
</dbReference>
<dbReference type="SUPFAM" id="SSF51735">
    <property type="entry name" value="NAD(P)-binding Rossmann-fold domains"/>
    <property type="match status" value="1"/>
</dbReference>
<evidence type="ECO:0000256" key="1">
    <source>
        <dbReference type="ARBA" id="ARBA00023002"/>
    </source>
</evidence>
<dbReference type="InterPro" id="IPR045011">
    <property type="entry name" value="TYRAAT1/2"/>
</dbReference>
<dbReference type="InterPro" id="IPR046826">
    <property type="entry name" value="PDH_N"/>
</dbReference>
<organism evidence="3 4">
    <name type="scientific">Hibiscus sabdariffa</name>
    <name type="common">roselle</name>
    <dbReference type="NCBI Taxonomy" id="183260"/>
    <lineage>
        <taxon>Eukaryota</taxon>
        <taxon>Viridiplantae</taxon>
        <taxon>Streptophyta</taxon>
        <taxon>Embryophyta</taxon>
        <taxon>Tracheophyta</taxon>
        <taxon>Spermatophyta</taxon>
        <taxon>Magnoliopsida</taxon>
        <taxon>eudicotyledons</taxon>
        <taxon>Gunneridae</taxon>
        <taxon>Pentapetalae</taxon>
        <taxon>rosids</taxon>
        <taxon>malvids</taxon>
        <taxon>Malvales</taxon>
        <taxon>Malvaceae</taxon>
        <taxon>Malvoideae</taxon>
        <taxon>Hibiscus</taxon>
    </lineage>
</organism>
<dbReference type="PANTHER" id="PTHR43207">
    <property type="entry name" value="AROGENATE DEHYDROGENASE-RELATED"/>
    <property type="match status" value="1"/>
</dbReference>
<dbReference type="Proteomes" id="UP001472677">
    <property type="component" value="Unassembled WGS sequence"/>
</dbReference>
<protein>
    <recommendedName>
        <fullName evidence="2">Prephenate/arogenate dehydrogenase domain-containing protein</fullName>
    </recommendedName>
</protein>
<proteinExistence type="predicted"/>
<dbReference type="InterPro" id="IPR036291">
    <property type="entry name" value="NAD(P)-bd_dom_sf"/>
</dbReference>
<evidence type="ECO:0000313" key="3">
    <source>
        <dbReference type="EMBL" id="KAK8595905.1"/>
    </source>
</evidence>
<dbReference type="PANTHER" id="PTHR43207:SF3">
    <property type="entry name" value="AROGENATE DEHYDROGENASE 1, CHLOROPLASTIC-LIKE"/>
    <property type="match status" value="1"/>
</dbReference>
<name>A0ABR2G5T1_9ROSI</name>
<dbReference type="Pfam" id="PF02153">
    <property type="entry name" value="PDH_N"/>
    <property type="match status" value="1"/>
</dbReference>
<sequence length="378" mass="43096">MAASSSSSSLLPQTLKVGIVGFGAFGQFLAKTMIKQGHTIRATSRTDHSRLCHQLGVPFYRDTLSFLEADNDVILISTSILSLSEVLRAMPLHCLKRRTLFVDVLSVKEHPRNVLLQVLPDVMDVLCTHPMFGPESGKNGWKDLPFVYEKVRVRDEPRCSSFLQIFESEGCRMVEMSCEEHDKLAARSQFLSHAIGRILSEMGIESTSMNTKSFETLVKLKESTTNDSFDLFSGLFIHNRFAQQELMNLEHSFEMVKQRLRRGTSEEQNLSKDKGACYYWLQWHAEMIQTKWKTKVGGDLQRYGGCDEWTVVETCKNMKVVVSEQLVMVEACIHMDEESVPVVVKVEVYDGVVNLEISEETVVVMLHICKVYRWLPRL</sequence>
<dbReference type="InterPro" id="IPR059064">
    <property type="entry name" value="TYRAAT2_C"/>
</dbReference>
<keyword evidence="1" id="KW-0560">Oxidoreductase</keyword>
<dbReference type="PROSITE" id="PS51176">
    <property type="entry name" value="PDH_ADH"/>
    <property type="match status" value="1"/>
</dbReference>
<gene>
    <name evidence="3" type="ORF">V6N12_064412</name>
</gene>
<dbReference type="Gene3D" id="3.40.50.720">
    <property type="entry name" value="NAD(P)-binding Rossmann-like Domain"/>
    <property type="match status" value="1"/>
</dbReference>
<comment type="caution">
    <text evidence="3">The sequence shown here is derived from an EMBL/GenBank/DDBJ whole genome shotgun (WGS) entry which is preliminary data.</text>
</comment>
<dbReference type="EMBL" id="JBBPBM010000002">
    <property type="protein sequence ID" value="KAK8595905.1"/>
    <property type="molecule type" value="Genomic_DNA"/>
</dbReference>